<evidence type="ECO:0000256" key="1">
    <source>
        <dbReference type="SAM" id="MobiDB-lite"/>
    </source>
</evidence>
<evidence type="ECO:0000313" key="2">
    <source>
        <dbReference type="EMBL" id="GIY36617.1"/>
    </source>
</evidence>
<feature type="region of interest" description="Disordered" evidence="1">
    <location>
        <begin position="12"/>
        <end position="37"/>
    </location>
</feature>
<organism evidence="2 3">
    <name type="scientific">Caerostris extrusa</name>
    <name type="common">Bark spider</name>
    <name type="synonym">Caerostris bankana</name>
    <dbReference type="NCBI Taxonomy" id="172846"/>
    <lineage>
        <taxon>Eukaryota</taxon>
        <taxon>Metazoa</taxon>
        <taxon>Ecdysozoa</taxon>
        <taxon>Arthropoda</taxon>
        <taxon>Chelicerata</taxon>
        <taxon>Arachnida</taxon>
        <taxon>Araneae</taxon>
        <taxon>Araneomorphae</taxon>
        <taxon>Entelegynae</taxon>
        <taxon>Araneoidea</taxon>
        <taxon>Araneidae</taxon>
        <taxon>Caerostris</taxon>
    </lineage>
</organism>
<proteinExistence type="predicted"/>
<name>A0AAV4SW01_CAEEX</name>
<gene>
    <name evidence="2" type="ORF">CEXT_145901</name>
</gene>
<reference evidence="2 3" key="1">
    <citation type="submission" date="2021-06" db="EMBL/GenBank/DDBJ databases">
        <title>Caerostris extrusa draft genome.</title>
        <authorList>
            <person name="Kono N."/>
            <person name="Arakawa K."/>
        </authorList>
    </citation>
    <scope>NUCLEOTIDE SEQUENCE [LARGE SCALE GENOMIC DNA]</scope>
</reference>
<dbReference type="AlphaFoldDB" id="A0AAV4SW01"/>
<keyword evidence="3" id="KW-1185">Reference proteome</keyword>
<protein>
    <submittedName>
        <fullName evidence="2">Uncharacterized protein</fullName>
    </submittedName>
</protein>
<dbReference type="Proteomes" id="UP001054945">
    <property type="component" value="Unassembled WGS sequence"/>
</dbReference>
<accession>A0AAV4SW01</accession>
<evidence type="ECO:0000313" key="3">
    <source>
        <dbReference type="Proteomes" id="UP001054945"/>
    </source>
</evidence>
<dbReference type="EMBL" id="BPLR01010068">
    <property type="protein sequence ID" value="GIY36617.1"/>
    <property type="molecule type" value="Genomic_DNA"/>
</dbReference>
<comment type="caution">
    <text evidence="2">The sequence shown here is derived from an EMBL/GenBank/DDBJ whole genome shotgun (WGS) entry which is preliminary data.</text>
</comment>
<sequence>MTPEHFILALNLEGPPRGTRSSSHAYPQNKKKKWKKSVQMRTKTSNRACFVSNENCNGENDFGGEKNRLLLKGLSSGASCCKSHFFLNFRVVLVGDLTDEVVSENSHMLIARQETTTVTNVTHGVCEFWREMIFLQPIPVLC</sequence>